<dbReference type="PANTHER" id="PTHR33116">
    <property type="entry name" value="REVERSE TRANSCRIPTASE ZINC-BINDING DOMAIN-CONTAINING PROTEIN-RELATED-RELATED"/>
    <property type="match status" value="1"/>
</dbReference>
<dbReference type="EMBL" id="NBSK02000005">
    <property type="protein sequence ID" value="KAJ0203754.1"/>
    <property type="molecule type" value="Genomic_DNA"/>
</dbReference>
<sequence length="204" mass="22898">MEGLNVSKEGAILNSMYIRINLHKSKIYVIGVSNNACHHIASYTTCAPYKIHFLLVRGCIGSQLGISLSISFKSMVLSIGGRLMLVMSVPGSLGIYYLSLSKMLVVVYCKLEGDNDCVLQWVKWDVILNDKQFGGLGVGSLAMINQALIYNCRWRFLNDEVFLWFLENKYLEGVVDLVWNVHNNGKIPFDSVHRQVDNGVATKF</sequence>
<reference evidence="2 3" key="1">
    <citation type="journal article" date="2017" name="Nat. Commun.">
        <title>Genome assembly with in vitro proximity ligation data and whole-genome triplication in lettuce.</title>
        <authorList>
            <person name="Reyes-Chin-Wo S."/>
            <person name="Wang Z."/>
            <person name="Yang X."/>
            <person name="Kozik A."/>
            <person name="Arikit S."/>
            <person name="Song C."/>
            <person name="Xia L."/>
            <person name="Froenicke L."/>
            <person name="Lavelle D.O."/>
            <person name="Truco M.J."/>
            <person name="Xia R."/>
            <person name="Zhu S."/>
            <person name="Xu C."/>
            <person name="Xu H."/>
            <person name="Xu X."/>
            <person name="Cox K."/>
            <person name="Korf I."/>
            <person name="Meyers B.C."/>
            <person name="Michelmore R.W."/>
        </authorList>
    </citation>
    <scope>NUCLEOTIDE SEQUENCE [LARGE SCALE GENOMIC DNA]</scope>
    <source>
        <strain evidence="3">cv. Salinas</strain>
        <tissue evidence="2">Seedlings</tissue>
    </source>
</reference>
<evidence type="ECO:0000313" key="3">
    <source>
        <dbReference type="Proteomes" id="UP000235145"/>
    </source>
</evidence>
<accession>A0A9R1X9A0</accession>
<proteinExistence type="predicted"/>
<evidence type="ECO:0000256" key="1">
    <source>
        <dbReference type="SAM" id="Phobius"/>
    </source>
</evidence>
<keyword evidence="1" id="KW-1133">Transmembrane helix</keyword>
<gene>
    <name evidence="2" type="ORF">LSAT_V11C500283600</name>
</gene>
<dbReference type="AlphaFoldDB" id="A0A9R1X9A0"/>
<protein>
    <recommendedName>
        <fullName evidence="4">RNA-directed DNA polymerase, eukaryota, reverse transcriptase zinc-binding domain protein</fullName>
    </recommendedName>
</protein>
<keyword evidence="1" id="KW-0472">Membrane</keyword>
<comment type="caution">
    <text evidence="2">The sequence shown here is derived from an EMBL/GenBank/DDBJ whole genome shotgun (WGS) entry which is preliminary data.</text>
</comment>
<organism evidence="2 3">
    <name type="scientific">Lactuca sativa</name>
    <name type="common">Garden lettuce</name>
    <dbReference type="NCBI Taxonomy" id="4236"/>
    <lineage>
        <taxon>Eukaryota</taxon>
        <taxon>Viridiplantae</taxon>
        <taxon>Streptophyta</taxon>
        <taxon>Embryophyta</taxon>
        <taxon>Tracheophyta</taxon>
        <taxon>Spermatophyta</taxon>
        <taxon>Magnoliopsida</taxon>
        <taxon>eudicotyledons</taxon>
        <taxon>Gunneridae</taxon>
        <taxon>Pentapetalae</taxon>
        <taxon>asterids</taxon>
        <taxon>campanulids</taxon>
        <taxon>Asterales</taxon>
        <taxon>Asteraceae</taxon>
        <taxon>Cichorioideae</taxon>
        <taxon>Cichorieae</taxon>
        <taxon>Lactucinae</taxon>
        <taxon>Lactuca</taxon>
    </lineage>
</organism>
<dbReference type="Proteomes" id="UP000235145">
    <property type="component" value="Unassembled WGS sequence"/>
</dbReference>
<name>A0A9R1X9A0_LACSA</name>
<feature type="transmembrane region" description="Helical" evidence="1">
    <location>
        <begin position="79"/>
        <end position="98"/>
    </location>
</feature>
<dbReference type="PANTHER" id="PTHR33116:SF78">
    <property type="entry name" value="OS12G0587133 PROTEIN"/>
    <property type="match status" value="1"/>
</dbReference>
<evidence type="ECO:0008006" key="4">
    <source>
        <dbReference type="Google" id="ProtNLM"/>
    </source>
</evidence>
<keyword evidence="3" id="KW-1185">Reference proteome</keyword>
<keyword evidence="1" id="KW-0812">Transmembrane</keyword>
<evidence type="ECO:0000313" key="2">
    <source>
        <dbReference type="EMBL" id="KAJ0203754.1"/>
    </source>
</evidence>